<dbReference type="Proteomes" id="UP000214646">
    <property type="component" value="Unassembled WGS sequence"/>
</dbReference>
<name>A0A225DVK2_9BACT</name>
<keyword evidence="1" id="KW-0472">Membrane</keyword>
<dbReference type="EMBL" id="NIDE01000002">
    <property type="protein sequence ID" value="OWK45570.1"/>
    <property type="molecule type" value="Genomic_DNA"/>
</dbReference>
<protein>
    <submittedName>
        <fullName evidence="2">Uncharacterized protein</fullName>
    </submittedName>
</protein>
<feature type="transmembrane region" description="Helical" evidence="1">
    <location>
        <begin position="31"/>
        <end position="52"/>
    </location>
</feature>
<reference evidence="3" key="1">
    <citation type="submission" date="2017-06" db="EMBL/GenBank/DDBJ databases">
        <title>Genome analysis of Fimbriiglobus ruber SP5, the first member of the order Planctomycetales with confirmed chitinolytic capability.</title>
        <authorList>
            <person name="Ravin N.V."/>
            <person name="Rakitin A.L."/>
            <person name="Ivanova A.A."/>
            <person name="Beletsky A.V."/>
            <person name="Kulichevskaya I.S."/>
            <person name="Mardanov A.V."/>
            <person name="Dedysh S.N."/>
        </authorList>
    </citation>
    <scope>NUCLEOTIDE SEQUENCE [LARGE SCALE GENOMIC DNA]</scope>
    <source>
        <strain evidence="3">SP5</strain>
    </source>
</reference>
<evidence type="ECO:0000256" key="1">
    <source>
        <dbReference type="SAM" id="Phobius"/>
    </source>
</evidence>
<organism evidence="2 3">
    <name type="scientific">Fimbriiglobus ruber</name>
    <dbReference type="NCBI Taxonomy" id="1908690"/>
    <lineage>
        <taxon>Bacteria</taxon>
        <taxon>Pseudomonadati</taxon>
        <taxon>Planctomycetota</taxon>
        <taxon>Planctomycetia</taxon>
        <taxon>Gemmatales</taxon>
        <taxon>Gemmataceae</taxon>
        <taxon>Fimbriiglobus</taxon>
    </lineage>
</organism>
<gene>
    <name evidence="2" type="ORF">FRUB_01901</name>
</gene>
<comment type="caution">
    <text evidence="2">The sequence shown here is derived from an EMBL/GenBank/DDBJ whole genome shotgun (WGS) entry which is preliminary data.</text>
</comment>
<dbReference type="AlphaFoldDB" id="A0A225DVK2"/>
<dbReference type="RefSeq" id="WP_143392971.1">
    <property type="nucleotide sequence ID" value="NZ_NIDE01000002.1"/>
</dbReference>
<proteinExistence type="predicted"/>
<evidence type="ECO:0000313" key="3">
    <source>
        <dbReference type="Proteomes" id="UP000214646"/>
    </source>
</evidence>
<accession>A0A225DVK2</accession>
<keyword evidence="1" id="KW-1133">Transmembrane helix</keyword>
<keyword evidence="3" id="KW-1185">Reference proteome</keyword>
<keyword evidence="1" id="KW-0812">Transmembrane</keyword>
<sequence length="71" mass="7663">MHAHNHGPSNPLQQFLKQAERLAGSPNDGRIGLVFQGITAVSLGAMTVLDVVDRIRRARQSGSGSPGHRHR</sequence>
<evidence type="ECO:0000313" key="2">
    <source>
        <dbReference type="EMBL" id="OWK45570.1"/>
    </source>
</evidence>